<dbReference type="GO" id="GO:0071973">
    <property type="term" value="P:bacterial-type flagellum-dependent cell motility"/>
    <property type="evidence" value="ECO:0007669"/>
    <property type="project" value="TreeGrafter"/>
</dbReference>
<dbReference type="GO" id="GO:0016798">
    <property type="term" value="F:hydrolase activity, acting on glycosyl bonds"/>
    <property type="evidence" value="ECO:0007669"/>
    <property type="project" value="UniProtKB-KW"/>
</dbReference>
<dbReference type="Proteomes" id="UP000035086">
    <property type="component" value="Chromosome"/>
</dbReference>
<proteinExistence type="predicted"/>
<keyword evidence="4" id="KW-0969">Cilium</keyword>
<dbReference type="PRINTS" id="PR01002">
    <property type="entry name" value="FLGFLGJ"/>
</dbReference>
<dbReference type="Gene3D" id="2.10.70.40">
    <property type="entry name" value="peptidoglycan hydrolase"/>
    <property type="match status" value="1"/>
</dbReference>
<dbReference type="EMBL" id="CP010310">
    <property type="protein sequence ID" value="APD13341.1"/>
    <property type="molecule type" value="Genomic_DNA"/>
</dbReference>
<reference evidence="5 7" key="3">
    <citation type="submission" date="2018-06" db="EMBL/GenBank/DDBJ databases">
        <authorList>
            <consortium name="Pathogen Informatics"/>
            <person name="Doyle S."/>
        </authorList>
    </citation>
    <scope>NUCLEOTIDE SEQUENCE [LARGE SCALE GENOMIC DNA]</scope>
    <source>
        <strain evidence="5 7">NCTC13159</strain>
    </source>
</reference>
<evidence type="ECO:0000259" key="3">
    <source>
        <dbReference type="SMART" id="SM00047"/>
    </source>
</evidence>
<dbReference type="SMART" id="SM00047">
    <property type="entry name" value="LYZ2"/>
    <property type="match status" value="1"/>
</dbReference>
<dbReference type="InterPro" id="IPR013377">
    <property type="entry name" value="FlgJ"/>
</dbReference>
<dbReference type="RefSeq" id="WP_052267028.1">
    <property type="nucleotide sequence ID" value="NZ_CP010310.2"/>
</dbReference>
<dbReference type="InterPro" id="IPR002901">
    <property type="entry name" value="MGlyc_endo_b_GlcNAc-like_dom"/>
</dbReference>
<evidence type="ECO:0000313" key="5">
    <source>
        <dbReference type="EMBL" id="SUA90092.1"/>
    </source>
</evidence>
<dbReference type="PANTHER" id="PTHR33308">
    <property type="entry name" value="PEPTIDOGLYCAN HYDROLASE FLGJ"/>
    <property type="match status" value="1"/>
</dbReference>
<feature type="region of interest" description="Disordered" evidence="2">
    <location>
        <begin position="1"/>
        <end position="20"/>
    </location>
</feature>
<dbReference type="NCBIfam" id="TIGR02541">
    <property type="entry name" value="flagell_FlgJ"/>
    <property type="match status" value="1"/>
</dbReference>
<protein>
    <submittedName>
        <fullName evidence="4">Flagellar rod assembly protein/muramidase FlgJ</fullName>
    </submittedName>
    <submittedName>
        <fullName evidence="5">Peptidoglycan hydrolase flgJ</fullName>
        <ecNumber evidence="5">3.2.1.-</ecNumber>
    </submittedName>
</protein>
<keyword evidence="5" id="KW-0326">Glycosidase</keyword>
<sequence length="255" mass="26872">MLKLDFSPVRPSVGTPHIASQQSMDTARGAYWHELTRLHDDIVRTVAEGFDADDAAFAPVPAQAGANIAALLASGATGMSGRTTSSKQDFLANILPFARKAANELGVSEDLIAAHAALESGWGNRPLTGAQGDDTFNLFGIKAADRWQGGVADVLTTEYIGGDAIKTVQRFRAYSSYDAAFDDYVRLLRDNPRYRGVIGAGGNVAAFARALVSGGYATDPAYVSKLRQVASDVAASRADMARRSGTTSGRPQGDG</sequence>
<dbReference type="Proteomes" id="UP000254589">
    <property type="component" value="Unassembled WGS sequence"/>
</dbReference>
<evidence type="ECO:0000256" key="1">
    <source>
        <dbReference type="ARBA" id="ARBA00022801"/>
    </source>
</evidence>
<dbReference type="EMBL" id="UGSJ01000001">
    <property type="protein sequence ID" value="SUA90092.1"/>
    <property type="molecule type" value="Genomic_DNA"/>
</dbReference>
<dbReference type="Gene3D" id="1.10.530.10">
    <property type="match status" value="1"/>
</dbReference>
<evidence type="ECO:0000313" key="4">
    <source>
        <dbReference type="EMBL" id="APD13341.1"/>
    </source>
</evidence>
<keyword evidence="6" id="KW-1185">Reference proteome</keyword>
<dbReference type="KEGG" id="ppul:RO07_13370"/>
<dbReference type="EC" id="3.2.1.-" evidence="5"/>
<evidence type="ECO:0000313" key="6">
    <source>
        <dbReference type="Proteomes" id="UP000035086"/>
    </source>
</evidence>
<dbReference type="PANTHER" id="PTHR33308:SF9">
    <property type="entry name" value="PEPTIDOGLYCAN HYDROLASE FLGJ"/>
    <property type="match status" value="1"/>
</dbReference>
<reference evidence="4" key="2">
    <citation type="submission" date="2016-11" db="EMBL/GenBank/DDBJ databases">
        <title>Complete Genome Sequencing of Pandoraea pulmonicola DSM 16583.</title>
        <authorList>
            <person name="Chan K.-G."/>
        </authorList>
    </citation>
    <scope>NUCLEOTIDE SEQUENCE</scope>
    <source>
        <strain evidence="4">DSM 16583</strain>
    </source>
</reference>
<accession>A0AAJ4ZB27</accession>
<dbReference type="GO" id="GO:0044780">
    <property type="term" value="P:bacterial-type flagellum assembly"/>
    <property type="evidence" value="ECO:0007669"/>
    <property type="project" value="InterPro"/>
</dbReference>
<dbReference type="AlphaFoldDB" id="A0AAJ4ZB27"/>
<dbReference type="InterPro" id="IPR051056">
    <property type="entry name" value="Glycosyl_Hydrolase_73"/>
</dbReference>
<evidence type="ECO:0000313" key="7">
    <source>
        <dbReference type="Proteomes" id="UP000254589"/>
    </source>
</evidence>
<evidence type="ECO:0000256" key="2">
    <source>
        <dbReference type="SAM" id="MobiDB-lite"/>
    </source>
</evidence>
<dbReference type="GO" id="GO:0004040">
    <property type="term" value="F:amidase activity"/>
    <property type="evidence" value="ECO:0007669"/>
    <property type="project" value="InterPro"/>
</dbReference>
<dbReference type="Pfam" id="PF01832">
    <property type="entry name" value="Glucosaminidase"/>
    <property type="match status" value="1"/>
</dbReference>
<gene>
    <name evidence="5" type="primary">flgJ_1</name>
    <name evidence="5" type="ORF">NCTC13159_01571</name>
    <name evidence="4" type="ORF">RO07_13370</name>
</gene>
<reference evidence="6" key="1">
    <citation type="submission" date="2014-12" db="EMBL/GenBank/DDBJ databases">
        <title>Complete Genome Sequencing of Pandoraea pulmonicola DSM 16583.</title>
        <authorList>
            <person name="Chan K.-G."/>
        </authorList>
    </citation>
    <scope>NUCLEOTIDE SEQUENCE [LARGE SCALE GENOMIC DNA]</scope>
    <source>
        <strain evidence="6">DSM 16583</strain>
    </source>
</reference>
<keyword evidence="4" id="KW-0966">Cell projection</keyword>
<keyword evidence="4" id="KW-0282">Flagellum</keyword>
<name>A0AAJ4ZB27_PANPU</name>
<keyword evidence="1 5" id="KW-0378">Hydrolase</keyword>
<feature type="domain" description="Mannosyl-glycoprotein endo-beta-N-acetylglucosamidase-like" evidence="3">
    <location>
        <begin position="80"/>
        <end position="239"/>
    </location>
</feature>
<organism evidence="5 7">
    <name type="scientific">Pandoraea pulmonicola</name>
    <dbReference type="NCBI Taxonomy" id="93221"/>
    <lineage>
        <taxon>Bacteria</taxon>
        <taxon>Pseudomonadati</taxon>
        <taxon>Pseudomonadota</taxon>
        <taxon>Betaproteobacteria</taxon>
        <taxon>Burkholderiales</taxon>
        <taxon>Burkholderiaceae</taxon>
        <taxon>Pandoraea</taxon>
    </lineage>
</organism>